<evidence type="ECO:0000313" key="6">
    <source>
        <dbReference type="EMBL" id="QEH39036.1"/>
    </source>
</evidence>
<feature type="domain" description="HTH tetR-type" evidence="5">
    <location>
        <begin position="6"/>
        <end position="65"/>
    </location>
</feature>
<gene>
    <name evidence="6" type="ORF">OJF2_76480</name>
</gene>
<keyword evidence="2 4" id="KW-0238">DNA-binding</keyword>
<organism evidence="6 7">
    <name type="scientific">Aquisphaera giovannonii</name>
    <dbReference type="NCBI Taxonomy" id="406548"/>
    <lineage>
        <taxon>Bacteria</taxon>
        <taxon>Pseudomonadati</taxon>
        <taxon>Planctomycetota</taxon>
        <taxon>Planctomycetia</taxon>
        <taxon>Isosphaerales</taxon>
        <taxon>Isosphaeraceae</taxon>
        <taxon>Aquisphaera</taxon>
    </lineage>
</organism>
<sequence length="186" mass="19794">MRADAQRNMQALLRTAVKVFATSGVDCPVRRIAEEAGVGVGTVYRHFPTRADLIVAVFRHEVDACADAAAALSAEHEPEEALRRWIGRYVDFLAAKRGLAAALHSGDPAYDALPAYFDERLRPALGGLLDSAASAGRIRAGVDPHDLLWAVASLGASPRGQDPSRARRMIGLLLDGLRHGAGPPAP</sequence>
<dbReference type="InterPro" id="IPR036271">
    <property type="entry name" value="Tet_transcr_reg_TetR-rel_C_sf"/>
</dbReference>
<dbReference type="InterPro" id="IPR001647">
    <property type="entry name" value="HTH_TetR"/>
</dbReference>
<name>A0A5B9WEF1_9BACT</name>
<dbReference type="RefSeq" id="WP_210420328.1">
    <property type="nucleotide sequence ID" value="NZ_CP042997.1"/>
</dbReference>
<dbReference type="InterPro" id="IPR049445">
    <property type="entry name" value="TetR_SbtR-like_C"/>
</dbReference>
<dbReference type="PROSITE" id="PS50977">
    <property type="entry name" value="HTH_TETR_2"/>
    <property type="match status" value="1"/>
</dbReference>
<evidence type="ECO:0000256" key="2">
    <source>
        <dbReference type="ARBA" id="ARBA00023125"/>
    </source>
</evidence>
<evidence type="ECO:0000259" key="5">
    <source>
        <dbReference type="PROSITE" id="PS50977"/>
    </source>
</evidence>
<evidence type="ECO:0000256" key="3">
    <source>
        <dbReference type="ARBA" id="ARBA00023163"/>
    </source>
</evidence>
<dbReference type="EMBL" id="CP042997">
    <property type="protein sequence ID" value="QEH39036.1"/>
    <property type="molecule type" value="Genomic_DNA"/>
</dbReference>
<dbReference type="PANTHER" id="PTHR30055">
    <property type="entry name" value="HTH-TYPE TRANSCRIPTIONAL REGULATOR RUTR"/>
    <property type="match status" value="1"/>
</dbReference>
<keyword evidence="3" id="KW-0804">Transcription</keyword>
<dbReference type="AlphaFoldDB" id="A0A5B9WEF1"/>
<proteinExistence type="predicted"/>
<keyword evidence="7" id="KW-1185">Reference proteome</keyword>
<dbReference type="SUPFAM" id="SSF48498">
    <property type="entry name" value="Tetracyclin repressor-like, C-terminal domain"/>
    <property type="match status" value="1"/>
</dbReference>
<keyword evidence="1" id="KW-0805">Transcription regulation</keyword>
<protein>
    <submittedName>
        <fullName evidence="6">DNA-binding transcriptional regulator EnvR</fullName>
    </submittedName>
</protein>
<dbReference type="InterPro" id="IPR050109">
    <property type="entry name" value="HTH-type_TetR-like_transc_reg"/>
</dbReference>
<dbReference type="GO" id="GO:0000976">
    <property type="term" value="F:transcription cis-regulatory region binding"/>
    <property type="evidence" value="ECO:0007669"/>
    <property type="project" value="TreeGrafter"/>
</dbReference>
<dbReference type="InterPro" id="IPR009057">
    <property type="entry name" value="Homeodomain-like_sf"/>
</dbReference>
<dbReference type="PANTHER" id="PTHR30055:SF234">
    <property type="entry name" value="HTH-TYPE TRANSCRIPTIONAL REGULATOR BETI"/>
    <property type="match status" value="1"/>
</dbReference>
<accession>A0A5B9WEF1</accession>
<dbReference type="Pfam" id="PF00440">
    <property type="entry name" value="TetR_N"/>
    <property type="match status" value="1"/>
</dbReference>
<dbReference type="Pfam" id="PF21597">
    <property type="entry name" value="TetR_C_43"/>
    <property type="match status" value="1"/>
</dbReference>
<feature type="DNA-binding region" description="H-T-H motif" evidence="4">
    <location>
        <begin position="28"/>
        <end position="47"/>
    </location>
</feature>
<dbReference type="GO" id="GO:0003700">
    <property type="term" value="F:DNA-binding transcription factor activity"/>
    <property type="evidence" value="ECO:0007669"/>
    <property type="project" value="TreeGrafter"/>
</dbReference>
<dbReference type="Proteomes" id="UP000324233">
    <property type="component" value="Chromosome"/>
</dbReference>
<dbReference type="SUPFAM" id="SSF46689">
    <property type="entry name" value="Homeodomain-like"/>
    <property type="match status" value="1"/>
</dbReference>
<reference evidence="6 7" key="1">
    <citation type="submission" date="2019-08" db="EMBL/GenBank/DDBJ databases">
        <title>Deep-cultivation of Planctomycetes and their phenomic and genomic characterization uncovers novel biology.</title>
        <authorList>
            <person name="Wiegand S."/>
            <person name="Jogler M."/>
            <person name="Boedeker C."/>
            <person name="Pinto D."/>
            <person name="Vollmers J."/>
            <person name="Rivas-Marin E."/>
            <person name="Kohn T."/>
            <person name="Peeters S.H."/>
            <person name="Heuer A."/>
            <person name="Rast P."/>
            <person name="Oberbeckmann S."/>
            <person name="Bunk B."/>
            <person name="Jeske O."/>
            <person name="Meyerdierks A."/>
            <person name="Storesund J.E."/>
            <person name="Kallscheuer N."/>
            <person name="Luecker S."/>
            <person name="Lage O.M."/>
            <person name="Pohl T."/>
            <person name="Merkel B.J."/>
            <person name="Hornburger P."/>
            <person name="Mueller R.-W."/>
            <person name="Bruemmer F."/>
            <person name="Labrenz M."/>
            <person name="Spormann A.M."/>
            <person name="Op den Camp H."/>
            <person name="Overmann J."/>
            <person name="Amann R."/>
            <person name="Jetten M.S.M."/>
            <person name="Mascher T."/>
            <person name="Medema M.H."/>
            <person name="Devos D.P."/>
            <person name="Kaster A.-K."/>
            <person name="Ovreas L."/>
            <person name="Rohde M."/>
            <person name="Galperin M.Y."/>
            <person name="Jogler C."/>
        </authorList>
    </citation>
    <scope>NUCLEOTIDE SEQUENCE [LARGE SCALE GENOMIC DNA]</scope>
    <source>
        <strain evidence="6 7">OJF2</strain>
    </source>
</reference>
<evidence type="ECO:0000256" key="1">
    <source>
        <dbReference type="ARBA" id="ARBA00023015"/>
    </source>
</evidence>
<dbReference type="Gene3D" id="1.10.357.10">
    <property type="entry name" value="Tetracycline Repressor, domain 2"/>
    <property type="match status" value="1"/>
</dbReference>
<dbReference type="KEGG" id="agv:OJF2_76480"/>
<evidence type="ECO:0000313" key="7">
    <source>
        <dbReference type="Proteomes" id="UP000324233"/>
    </source>
</evidence>
<evidence type="ECO:0000256" key="4">
    <source>
        <dbReference type="PROSITE-ProRule" id="PRU00335"/>
    </source>
</evidence>
<dbReference type="PRINTS" id="PR00455">
    <property type="entry name" value="HTHTETR"/>
</dbReference>